<gene>
    <name evidence="1" type="ORF">STH12_00964</name>
</gene>
<evidence type="ECO:0008006" key="3">
    <source>
        <dbReference type="Google" id="ProtNLM"/>
    </source>
</evidence>
<accession>A0ABM7D132</accession>
<dbReference type="InterPro" id="IPR009858">
    <property type="entry name" value="DUF1415"/>
</dbReference>
<evidence type="ECO:0000313" key="1">
    <source>
        <dbReference type="EMBL" id="AZQ10100.1"/>
    </source>
</evidence>
<keyword evidence="2" id="KW-1185">Reference proteome</keyword>
<reference evidence="2" key="1">
    <citation type="submission" date="2017-03" db="EMBL/GenBank/DDBJ databases">
        <title>Full genome sequence of a non-lethal Shewanella isolate that potentiates virulence of Vibio parahaemolyticus causing acute hepatopancreatic necrosis disease (AHPND) in shrimp.</title>
        <authorList>
            <person name="Prachumwat A."/>
            <person name="Sritunyalucksana K."/>
        </authorList>
    </citation>
    <scope>NUCLEOTIDE SEQUENCE [LARGE SCALE GENOMIC DNA]</scope>
    <source>
        <strain evidence="2">TH2012</strain>
    </source>
</reference>
<proteinExistence type="predicted"/>
<name>A0ABM7D132_9GAMM</name>
<dbReference type="Pfam" id="PF07209">
    <property type="entry name" value="DUF1415"/>
    <property type="match status" value="1"/>
</dbReference>
<sequence length="200" mass="23158">MRPTGKTEPQRPAKMSEQQEIQAITDETRAWVTKVIMKYNICPFARREVERNSIRYLVCEETRMEHVLQALLDECQFLDAHPEVETSLFILPRGFEGFYLYLDLLGIAEDLLVEEGFEGTYQLASFHPDYCFDGEPQDDPANFTNRAPYPTLHIIREEGMAAALASYNEPESIPERNIAFARRKGSEFFVRLLQECKKPD</sequence>
<organism evidence="1 2">
    <name type="scientific">Shewanella khirikhana</name>
    <dbReference type="NCBI Taxonomy" id="1965282"/>
    <lineage>
        <taxon>Bacteria</taxon>
        <taxon>Pseudomonadati</taxon>
        <taxon>Pseudomonadota</taxon>
        <taxon>Gammaproteobacteria</taxon>
        <taxon>Alteromonadales</taxon>
        <taxon>Shewanellaceae</taxon>
        <taxon>Shewanella</taxon>
    </lineage>
</organism>
<dbReference type="Proteomes" id="UP000278437">
    <property type="component" value="Chromosome"/>
</dbReference>
<dbReference type="EMBL" id="CP020373">
    <property type="protein sequence ID" value="AZQ10100.1"/>
    <property type="molecule type" value="Genomic_DNA"/>
</dbReference>
<protein>
    <recommendedName>
        <fullName evidence="3">DUF1415 domain-containing protein</fullName>
    </recommendedName>
</protein>
<evidence type="ECO:0000313" key="2">
    <source>
        <dbReference type="Proteomes" id="UP000278437"/>
    </source>
</evidence>